<proteinExistence type="predicted"/>
<name>A0ACB9D0T8_CICIN</name>
<accession>A0ACB9D0T8</accession>
<sequence>MDLRKEYAEMFKHSVEGSNSVVFRQKGASMVGGGEGPSPGAGEGYVYKINFITIKAGYSLLVKPISQGFIVSFDFRDHKKEYDGKRRASN</sequence>
<reference evidence="1 2" key="2">
    <citation type="journal article" date="2022" name="Mol. Ecol. Resour.">
        <title>The genomes of chicory, endive, great burdock and yacon provide insights into Asteraceae paleo-polyploidization history and plant inulin production.</title>
        <authorList>
            <person name="Fan W."/>
            <person name="Wang S."/>
            <person name="Wang H."/>
            <person name="Wang A."/>
            <person name="Jiang F."/>
            <person name="Liu H."/>
            <person name="Zhao H."/>
            <person name="Xu D."/>
            <person name="Zhang Y."/>
        </authorList>
    </citation>
    <scope>NUCLEOTIDE SEQUENCE [LARGE SCALE GENOMIC DNA]</scope>
    <source>
        <strain evidence="2">cv. Punajuju</strain>
        <tissue evidence="1">Leaves</tissue>
    </source>
</reference>
<dbReference type="EMBL" id="CM042013">
    <property type="protein sequence ID" value="KAI3740179.1"/>
    <property type="molecule type" value="Genomic_DNA"/>
</dbReference>
<comment type="caution">
    <text evidence="1">The sequence shown here is derived from an EMBL/GenBank/DDBJ whole genome shotgun (WGS) entry which is preliminary data.</text>
</comment>
<dbReference type="Proteomes" id="UP001055811">
    <property type="component" value="Linkage Group LG05"/>
</dbReference>
<protein>
    <submittedName>
        <fullName evidence="1">Uncharacterized protein</fullName>
    </submittedName>
</protein>
<organism evidence="1 2">
    <name type="scientific">Cichorium intybus</name>
    <name type="common">Chicory</name>
    <dbReference type="NCBI Taxonomy" id="13427"/>
    <lineage>
        <taxon>Eukaryota</taxon>
        <taxon>Viridiplantae</taxon>
        <taxon>Streptophyta</taxon>
        <taxon>Embryophyta</taxon>
        <taxon>Tracheophyta</taxon>
        <taxon>Spermatophyta</taxon>
        <taxon>Magnoliopsida</taxon>
        <taxon>eudicotyledons</taxon>
        <taxon>Gunneridae</taxon>
        <taxon>Pentapetalae</taxon>
        <taxon>asterids</taxon>
        <taxon>campanulids</taxon>
        <taxon>Asterales</taxon>
        <taxon>Asteraceae</taxon>
        <taxon>Cichorioideae</taxon>
        <taxon>Cichorieae</taxon>
        <taxon>Cichoriinae</taxon>
        <taxon>Cichorium</taxon>
    </lineage>
</organism>
<evidence type="ECO:0000313" key="1">
    <source>
        <dbReference type="EMBL" id="KAI3740179.1"/>
    </source>
</evidence>
<gene>
    <name evidence="1" type="ORF">L2E82_30601</name>
</gene>
<keyword evidence="2" id="KW-1185">Reference proteome</keyword>
<evidence type="ECO:0000313" key="2">
    <source>
        <dbReference type="Proteomes" id="UP001055811"/>
    </source>
</evidence>
<reference evidence="2" key="1">
    <citation type="journal article" date="2022" name="Mol. Ecol. Resour.">
        <title>The genomes of chicory, endive, great burdock and yacon provide insights into Asteraceae palaeo-polyploidization history and plant inulin production.</title>
        <authorList>
            <person name="Fan W."/>
            <person name="Wang S."/>
            <person name="Wang H."/>
            <person name="Wang A."/>
            <person name="Jiang F."/>
            <person name="Liu H."/>
            <person name="Zhao H."/>
            <person name="Xu D."/>
            <person name="Zhang Y."/>
        </authorList>
    </citation>
    <scope>NUCLEOTIDE SEQUENCE [LARGE SCALE GENOMIC DNA]</scope>
    <source>
        <strain evidence="2">cv. Punajuju</strain>
    </source>
</reference>